<accession>A0AAV1RYK8</accession>
<protein>
    <submittedName>
        <fullName evidence="2">Uncharacterized protein</fullName>
    </submittedName>
</protein>
<evidence type="ECO:0000256" key="1">
    <source>
        <dbReference type="SAM" id="MobiDB-lite"/>
    </source>
</evidence>
<gene>
    <name evidence="2" type="ORF">DCAF_LOCUS16848</name>
</gene>
<reference evidence="2 3" key="1">
    <citation type="submission" date="2024-01" db="EMBL/GenBank/DDBJ databases">
        <authorList>
            <person name="Waweru B."/>
        </authorList>
    </citation>
    <scope>NUCLEOTIDE SEQUENCE [LARGE SCALE GENOMIC DNA]</scope>
</reference>
<sequence>MRSEESERSVHNVLQPKHAGSVLHLPNARRPTCCTNENDSGSNGENDKRNVCVFLASRRKGEDGFAEE</sequence>
<comment type="caution">
    <text evidence="2">The sequence shown here is derived from an EMBL/GenBank/DDBJ whole genome shotgun (WGS) entry which is preliminary data.</text>
</comment>
<organism evidence="2 3">
    <name type="scientific">Dovyalis caffra</name>
    <dbReference type="NCBI Taxonomy" id="77055"/>
    <lineage>
        <taxon>Eukaryota</taxon>
        <taxon>Viridiplantae</taxon>
        <taxon>Streptophyta</taxon>
        <taxon>Embryophyta</taxon>
        <taxon>Tracheophyta</taxon>
        <taxon>Spermatophyta</taxon>
        <taxon>Magnoliopsida</taxon>
        <taxon>eudicotyledons</taxon>
        <taxon>Gunneridae</taxon>
        <taxon>Pentapetalae</taxon>
        <taxon>rosids</taxon>
        <taxon>fabids</taxon>
        <taxon>Malpighiales</taxon>
        <taxon>Salicaceae</taxon>
        <taxon>Flacourtieae</taxon>
        <taxon>Dovyalis</taxon>
    </lineage>
</organism>
<name>A0AAV1RYK8_9ROSI</name>
<evidence type="ECO:0000313" key="2">
    <source>
        <dbReference type="EMBL" id="CAK7342544.1"/>
    </source>
</evidence>
<evidence type="ECO:0000313" key="3">
    <source>
        <dbReference type="Proteomes" id="UP001314170"/>
    </source>
</evidence>
<feature type="compositionally biased region" description="Polar residues" evidence="1">
    <location>
        <begin position="33"/>
        <end position="44"/>
    </location>
</feature>
<dbReference type="EMBL" id="CAWUPB010001160">
    <property type="protein sequence ID" value="CAK7342544.1"/>
    <property type="molecule type" value="Genomic_DNA"/>
</dbReference>
<feature type="compositionally biased region" description="Basic and acidic residues" evidence="1">
    <location>
        <begin position="1"/>
        <end position="10"/>
    </location>
</feature>
<proteinExistence type="predicted"/>
<keyword evidence="3" id="KW-1185">Reference proteome</keyword>
<dbReference type="AlphaFoldDB" id="A0AAV1RYK8"/>
<feature type="region of interest" description="Disordered" evidence="1">
    <location>
        <begin position="1"/>
        <end position="50"/>
    </location>
</feature>
<dbReference type="Proteomes" id="UP001314170">
    <property type="component" value="Unassembled WGS sequence"/>
</dbReference>